<dbReference type="GO" id="GO:0003964">
    <property type="term" value="F:RNA-directed DNA polymerase activity"/>
    <property type="evidence" value="ECO:0007669"/>
    <property type="project" value="UniProtKB-KW"/>
</dbReference>
<accession>A0AAW9NTL1</accession>
<dbReference type="PROSITE" id="PS50878">
    <property type="entry name" value="RT_POL"/>
    <property type="match status" value="1"/>
</dbReference>
<dbReference type="EMBL" id="JARSFG010000012">
    <property type="protein sequence ID" value="MEC1178629.1"/>
    <property type="molecule type" value="Genomic_DNA"/>
</dbReference>
<reference evidence="2 3" key="1">
    <citation type="submission" date="2023-03" db="EMBL/GenBank/DDBJ databases">
        <title>Bacillus Genome Sequencing.</title>
        <authorList>
            <person name="Dunlap C."/>
        </authorList>
    </citation>
    <scope>NUCLEOTIDE SEQUENCE [LARGE SCALE GENOMIC DNA]</scope>
    <source>
        <strain evidence="2 3">B-59205</strain>
    </source>
</reference>
<name>A0AAW9NTL1_9BACL</name>
<evidence type="ECO:0000313" key="2">
    <source>
        <dbReference type="EMBL" id="MEC1178629.1"/>
    </source>
</evidence>
<dbReference type="Proteomes" id="UP001344888">
    <property type="component" value="Unassembled WGS sequence"/>
</dbReference>
<gene>
    <name evidence="2" type="ORF">P9B03_09055</name>
</gene>
<dbReference type="SUPFAM" id="SSF56672">
    <property type="entry name" value="DNA/RNA polymerases"/>
    <property type="match status" value="1"/>
</dbReference>
<proteinExistence type="predicted"/>
<keyword evidence="3" id="KW-1185">Reference proteome</keyword>
<evidence type="ECO:0000313" key="3">
    <source>
        <dbReference type="Proteomes" id="UP001344888"/>
    </source>
</evidence>
<dbReference type="RefSeq" id="WP_326123111.1">
    <property type="nucleotide sequence ID" value="NZ_JARSFG010000012.1"/>
</dbReference>
<feature type="domain" description="Reverse transcriptase" evidence="1">
    <location>
        <begin position="62"/>
        <end position="319"/>
    </location>
</feature>
<keyword evidence="2" id="KW-0695">RNA-directed DNA polymerase</keyword>
<dbReference type="PANTHER" id="PTHR34047">
    <property type="entry name" value="NUCLEAR INTRON MATURASE 1, MITOCHONDRIAL-RELATED"/>
    <property type="match status" value="1"/>
</dbReference>
<dbReference type="Pfam" id="PF00078">
    <property type="entry name" value="RVT_1"/>
    <property type="match status" value="1"/>
</dbReference>
<evidence type="ECO:0000259" key="1">
    <source>
        <dbReference type="PROSITE" id="PS50878"/>
    </source>
</evidence>
<dbReference type="InterPro" id="IPR051083">
    <property type="entry name" value="GrpII_Intron_Splice-Mob/Def"/>
</dbReference>
<dbReference type="InterPro" id="IPR000477">
    <property type="entry name" value="RT_dom"/>
</dbReference>
<organism evidence="2 3">
    <name type="scientific">Metasolibacillus meyeri</name>
    <dbReference type="NCBI Taxonomy" id="1071052"/>
    <lineage>
        <taxon>Bacteria</taxon>
        <taxon>Bacillati</taxon>
        <taxon>Bacillota</taxon>
        <taxon>Bacilli</taxon>
        <taxon>Bacillales</taxon>
        <taxon>Caryophanaceae</taxon>
        <taxon>Metasolibacillus</taxon>
    </lineage>
</organism>
<protein>
    <submittedName>
        <fullName evidence="2">Reverse transcriptase domain-containing protein</fullName>
    </submittedName>
</protein>
<dbReference type="InterPro" id="IPR043502">
    <property type="entry name" value="DNA/RNA_pol_sf"/>
</dbReference>
<keyword evidence="2" id="KW-0808">Transferase</keyword>
<comment type="caution">
    <text evidence="2">The sequence shown here is derived from an EMBL/GenBank/DDBJ whole genome shotgun (WGS) entry which is preliminary data.</text>
</comment>
<dbReference type="AlphaFoldDB" id="A0AAW9NTL1"/>
<sequence>MFSDKLFKETITKDSIKETFEVYVAKKTDNLTGKTIIKVLEGVDGISVEQFNKTLNHQADFIYKRIQRGGYHFYPLKEVKIPKEPGLSVEEAIKKDKIRILSVASIRDVIVQKLLYDYLNNIVEAEFSKLNHVSFAYRKGLNAQKAAQKVFSDINSGYIAALDADLKGFFDTIPHQLLFEQVKKFFHHMPEVQKLIYRFIHVDKGWTVKRGIKTKVIRKKREKGIPQGGILSGMLANIYLHQFDTWIMETLGNKYDLKYTRYADDFIILTKNADDILCIQNECKEFLRSLELILHPDPQKTKIIHIQHNRSIDFVGFKISKGQIGIKEQNVDKFKSRILKILNETDFSKSKALQLLKYKLSFKYYGNEVKQFQCRTCNKIDVTRNWMKFFLVITDVEQLRKIDYWVYKKINYYYFEKTGERLPKKTIKGMNFSSLEMLYYRYRKELKGNSDFCKCGHKEKDIYPTLNPYEDLFPTY</sequence>
<dbReference type="CDD" id="cd01651">
    <property type="entry name" value="RT_G2_intron"/>
    <property type="match status" value="1"/>
</dbReference>
<dbReference type="PANTHER" id="PTHR34047:SF8">
    <property type="entry name" value="PROTEIN YKFC"/>
    <property type="match status" value="1"/>
</dbReference>
<keyword evidence="2" id="KW-0548">Nucleotidyltransferase</keyword>